<sequence>MLLLEYQVVLRQCLVKFRIFEDKQFKMVWSRVETVNRFLNALDVLHWSYYLVNPIFPLSMYGYSLSSFKNQRKMSDRMRILCIYSHLYNPVIPIAFYGYTPESFDNFEFGKE</sequence>
<dbReference type="AlphaFoldDB" id="A0AAV4UTC7"/>
<dbReference type="EMBL" id="BPLQ01011901">
    <property type="protein sequence ID" value="GIY60991.1"/>
    <property type="molecule type" value="Genomic_DNA"/>
</dbReference>
<evidence type="ECO:0000256" key="1">
    <source>
        <dbReference type="SAM" id="Phobius"/>
    </source>
</evidence>
<name>A0AAV4UTC7_9ARAC</name>
<accession>A0AAV4UTC7</accession>
<organism evidence="2 3">
    <name type="scientific">Caerostris darwini</name>
    <dbReference type="NCBI Taxonomy" id="1538125"/>
    <lineage>
        <taxon>Eukaryota</taxon>
        <taxon>Metazoa</taxon>
        <taxon>Ecdysozoa</taxon>
        <taxon>Arthropoda</taxon>
        <taxon>Chelicerata</taxon>
        <taxon>Arachnida</taxon>
        <taxon>Araneae</taxon>
        <taxon>Araneomorphae</taxon>
        <taxon>Entelegynae</taxon>
        <taxon>Araneoidea</taxon>
        <taxon>Araneidae</taxon>
        <taxon>Caerostris</taxon>
    </lineage>
</organism>
<evidence type="ECO:0000313" key="2">
    <source>
        <dbReference type="EMBL" id="GIY60991.1"/>
    </source>
</evidence>
<keyword evidence="1" id="KW-0472">Membrane</keyword>
<keyword evidence="1" id="KW-0812">Transmembrane</keyword>
<reference evidence="2 3" key="1">
    <citation type="submission" date="2021-06" db="EMBL/GenBank/DDBJ databases">
        <title>Caerostris darwini draft genome.</title>
        <authorList>
            <person name="Kono N."/>
            <person name="Arakawa K."/>
        </authorList>
    </citation>
    <scope>NUCLEOTIDE SEQUENCE [LARGE SCALE GENOMIC DNA]</scope>
</reference>
<keyword evidence="1" id="KW-1133">Transmembrane helix</keyword>
<comment type="caution">
    <text evidence="2">The sequence shown here is derived from an EMBL/GenBank/DDBJ whole genome shotgun (WGS) entry which is preliminary data.</text>
</comment>
<proteinExistence type="predicted"/>
<evidence type="ECO:0000313" key="3">
    <source>
        <dbReference type="Proteomes" id="UP001054837"/>
    </source>
</evidence>
<protein>
    <submittedName>
        <fullName evidence="2">Uncharacterized protein</fullName>
    </submittedName>
</protein>
<gene>
    <name evidence="2" type="ORF">CDAR_381081</name>
</gene>
<feature type="transmembrane region" description="Helical" evidence="1">
    <location>
        <begin position="47"/>
        <end position="68"/>
    </location>
</feature>
<feature type="transmembrane region" description="Helical" evidence="1">
    <location>
        <begin position="80"/>
        <end position="99"/>
    </location>
</feature>
<keyword evidence="3" id="KW-1185">Reference proteome</keyword>
<dbReference type="Proteomes" id="UP001054837">
    <property type="component" value="Unassembled WGS sequence"/>
</dbReference>